<dbReference type="Gene3D" id="2.60.60.20">
    <property type="entry name" value="PLAT/LH2 domain"/>
    <property type="match status" value="1"/>
</dbReference>
<dbReference type="Proteomes" id="UP000694553">
    <property type="component" value="Unassembled WGS sequence"/>
</dbReference>
<sequence length="920" mass="98896">ETPGPPKDPPGTPKRPQNPPGDPQGTPERPQNPPSDPSGTPNFPRDPQGTPERPQGHPRTPETPKDPSGTPKPPRDPKTSQGPLRDPRATQGTPEPPKDPSGTPKPPRDPKTSQGPLRDPRATQGTPRNPQGTPNPPPGTPKGPPRDPKNPPGTPKGPPRDPRAPQGPPRDPQRTPKPPQGPPRDPRGTPEPLRDPQGTPKGPPNPPRDPQGTPEGPQNPSGTPKGPQNPLREPQSPPGPPQGPPKGPPSDPRATQGTPERPPSDPGVTLASPDVPAGTPPGGGGARYRLGVTTGGQWGGGTLGTVTLSLEGTAGVAPPCHLSWPRHCLRPGSTLWVEVTSPRPLGTLLRLRLHKEPLLSLVPDRWFCATVTVTGPHPGDSGHSGHGDSPAATFPCHRWLDSGHLELREGTARTPRDASREPQLLQQRQEERRERKEAFHQIRIRLRGLRSGGSWSSFGDVREALEGPGTPISEYVVQHWQEDAFFGEQFLSGVNPVLLRRCPRLPPNFPVTAPMVAPSLGPGTSLGREMEGGRLFLADYALLEGLPTGAIGGHPQFVAAPLCLLWLSPRGRLLPVAIQLSQHPGPGSPIFMPGGQGWALAKLWVRSAHFVLHEMVTHLLHGHFLAEAFAVATQHLPAAHPVHQLLLPHLRFTFHINILARETLLNPGGIIDQATSVGREGTLALVARGTAALTYRELCVPDDVEERGVGDIPGYHYRDDALDIWGAIESYVEGIVALFYAEDKDVAEDEELQEWVGEIFTYGVLGNEKTGFPSKLCGRPELVKFLTMIVFCCSARHAAVNSGQYDYAAWMPNTPGTLQRPPPATEDEATEELLLETLPSPEATGALLALLSVVSYEGGEPRPLGSRSQDLLTGPAPRRLLDSFRERLAGISRRIQDRNAALALPYPYLDPACVQESISI</sequence>
<evidence type="ECO:0000256" key="9">
    <source>
        <dbReference type="PIRSR" id="PIRSR601885-1"/>
    </source>
</evidence>
<feature type="site" description="Essential for stabilizing binding to COTL1" evidence="11">
    <location>
        <position position="399"/>
    </location>
</feature>
<dbReference type="GO" id="GO:0034440">
    <property type="term" value="P:lipid oxidation"/>
    <property type="evidence" value="ECO:0007669"/>
    <property type="project" value="InterPro"/>
</dbReference>
<dbReference type="GO" id="GO:0016702">
    <property type="term" value="F:oxidoreductase activity, acting on single donors with incorporation of molecular oxygen, incorporation of two atoms of oxygen"/>
    <property type="evidence" value="ECO:0007669"/>
    <property type="project" value="InterPro"/>
</dbReference>
<dbReference type="PROSITE" id="PS00081">
    <property type="entry name" value="LIPOXYGENASE_2"/>
    <property type="match status" value="1"/>
</dbReference>
<feature type="binding site" evidence="10">
    <location>
        <position position="364"/>
    </location>
    <ligand>
        <name>Ca(2+)</name>
        <dbReference type="ChEBI" id="CHEBI:29108"/>
        <label>1</label>
    </ligand>
</feature>
<keyword evidence="10" id="KW-0106">Calcium</keyword>
<evidence type="ECO:0000313" key="14">
    <source>
        <dbReference type="Ensembl" id="ENSCMUP00000029620.1"/>
    </source>
</evidence>
<evidence type="ECO:0000256" key="5">
    <source>
        <dbReference type="ARBA" id="ARBA00022723"/>
    </source>
</evidence>
<keyword evidence="7" id="KW-0560">Oxidoreductase</keyword>
<dbReference type="Gene3D" id="1.20.245.10">
    <property type="entry name" value="Lipoxygenase-1, Domain 5"/>
    <property type="match status" value="1"/>
</dbReference>
<dbReference type="Gene3D" id="3.10.450.60">
    <property type="match status" value="1"/>
</dbReference>
<feature type="binding site" evidence="9">
    <location>
        <position position="618"/>
    </location>
    <ligand>
        <name>Fe cation</name>
        <dbReference type="ChEBI" id="CHEBI:24875"/>
        <note>catalytic</note>
    </ligand>
</feature>
<dbReference type="InterPro" id="IPR001885">
    <property type="entry name" value="LipOase_mml"/>
</dbReference>
<dbReference type="PRINTS" id="PR00087">
    <property type="entry name" value="LIPOXYGENASE"/>
</dbReference>
<comment type="caution">
    <text evidence="12">Lacks conserved residue(s) required for the propagation of feature annotation.</text>
</comment>
<dbReference type="AlphaFoldDB" id="A0A8U7NUV6"/>
<dbReference type="Ensembl" id="ENSCMUT00000036313.1">
    <property type="protein sequence ID" value="ENSCMUP00000029620.1"/>
    <property type="gene ID" value="ENSCMUG00000017335.1"/>
</dbReference>
<feature type="compositionally biased region" description="Pro residues" evidence="13">
    <location>
        <begin position="1"/>
        <end position="22"/>
    </location>
</feature>
<evidence type="ECO:0000256" key="1">
    <source>
        <dbReference type="ARBA" id="ARBA00004496"/>
    </source>
</evidence>
<keyword evidence="8" id="KW-0443">Lipid metabolism</keyword>
<comment type="subcellular location">
    <subcellularLocation>
        <location evidence="1">Cytoplasm</location>
    </subcellularLocation>
</comment>
<feature type="binding site" evidence="9">
    <location>
        <position position="920"/>
    </location>
    <ligand>
        <name>Fe cation</name>
        <dbReference type="ChEBI" id="CHEBI:24875"/>
        <note>catalytic</note>
    </ligand>
</feature>
<feature type="compositionally biased region" description="Pro residues" evidence="13">
    <location>
        <begin position="133"/>
        <end position="143"/>
    </location>
</feature>
<dbReference type="SMART" id="SM00308">
    <property type="entry name" value="LH2"/>
    <property type="match status" value="1"/>
</dbReference>
<reference evidence="15" key="1">
    <citation type="submission" date="2019-10" db="EMBL/GenBank/DDBJ databases">
        <title>Corvus moneduloides (New Caledonian crow) genome, bCorMon1, primary haplotype.</title>
        <authorList>
            <person name="Rutz C."/>
            <person name="Fungtammasan C."/>
            <person name="Mountcastle J."/>
            <person name="Formenti G."/>
            <person name="Chow W."/>
            <person name="Howe K."/>
            <person name="Steele M.P."/>
            <person name="Fernandes J."/>
            <person name="Gilbert M.T.P."/>
            <person name="Fedrigo O."/>
            <person name="Jarvis E.D."/>
            <person name="Gemmell N."/>
        </authorList>
    </citation>
    <scope>NUCLEOTIDE SEQUENCE [LARGE SCALE GENOMIC DNA]</scope>
</reference>
<comment type="similarity">
    <text evidence="3">Belongs to the lipoxygenase family.</text>
</comment>
<comment type="cofactor">
    <cofactor evidence="9">
        <name>Fe cation</name>
        <dbReference type="ChEBI" id="CHEBI:24875"/>
    </cofactor>
    <text evidence="9">Binds 1 Fe cation per subunit.</text>
</comment>
<feature type="compositionally biased region" description="Basic and acidic residues" evidence="13">
    <location>
        <begin position="184"/>
        <end position="194"/>
    </location>
</feature>
<evidence type="ECO:0000256" key="13">
    <source>
        <dbReference type="SAM" id="MobiDB-lite"/>
    </source>
</evidence>
<organism evidence="14 15">
    <name type="scientific">Corvus moneduloides</name>
    <name type="common">New Caledonian crow</name>
    <dbReference type="NCBI Taxonomy" id="1196302"/>
    <lineage>
        <taxon>Eukaryota</taxon>
        <taxon>Metazoa</taxon>
        <taxon>Chordata</taxon>
        <taxon>Craniata</taxon>
        <taxon>Vertebrata</taxon>
        <taxon>Euteleostomi</taxon>
        <taxon>Archelosauria</taxon>
        <taxon>Archosauria</taxon>
        <taxon>Dinosauria</taxon>
        <taxon>Saurischia</taxon>
        <taxon>Theropoda</taxon>
        <taxon>Coelurosauria</taxon>
        <taxon>Aves</taxon>
        <taxon>Neognathae</taxon>
        <taxon>Neoaves</taxon>
        <taxon>Telluraves</taxon>
        <taxon>Australaves</taxon>
        <taxon>Passeriformes</taxon>
        <taxon>Corvoidea</taxon>
        <taxon>Corvidae</taxon>
        <taxon>Corvus</taxon>
    </lineage>
</organism>
<dbReference type="PRINTS" id="PR00467">
    <property type="entry name" value="MAMLPOXGNASE"/>
</dbReference>
<feature type="binding site" evidence="10">
    <location>
        <position position="301"/>
    </location>
    <ligand>
        <name>Ca(2+)</name>
        <dbReference type="ChEBI" id="CHEBI:29108"/>
        <label>1</label>
    </ligand>
</feature>
<dbReference type="PROSITE" id="PS50095">
    <property type="entry name" value="PLAT"/>
    <property type="match status" value="1"/>
</dbReference>
<dbReference type="InterPro" id="IPR036392">
    <property type="entry name" value="PLAT/LH2_dom_sf"/>
</dbReference>
<evidence type="ECO:0000256" key="7">
    <source>
        <dbReference type="ARBA" id="ARBA00023002"/>
    </source>
</evidence>
<reference evidence="14" key="2">
    <citation type="submission" date="2025-08" db="UniProtKB">
        <authorList>
            <consortium name="Ensembl"/>
        </authorList>
    </citation>
    <scope>IDENTIFICATION</scope>
</reference>
<dbReference type="GO" id="GO:0005506">
    <property type="term" value="F:iron ion binding"/>
    <property type="evidence" value="ECO:0007669"/>
    <property type="project" value="InterPro"/>
</dbReference>
<dbReference type="InterPro" id="IPR001024">
    <property type="entry name" value="PLAT/LH2_dom"/>
</dbReference>
<dbReference type="PANTHER" id="PTHR11771">
    <property type="entry name" value="LIPOXYGENASE"/>
    <property type="match status" value="1"/>
</dbReference>
<dbReference type="SUPFAM" id="SSF49723">
    <property type="entry name" value="Lipase/lipooxygenase domain (PLAT/LH2 domain)"/>
    <property type="match status" value="1"/>
</dbReference>
<dbReference type="InterPro" id="IPR000907">
    <property type="entry name" value="LipOase"/>
</dbReference>
<comment type="pathway">
    <text evidence="2">Lipid metabolism.</text>
</comment>
<dbReference type="GO" id="GO:0005737">
    <property type="term" value="C:cytoplasm"/>
    <property type="evidence" value="ECO:0007669"/>
    <property type="project" value="UniProtKB-SubCell"/>
</dbReference>
<feature type="compositionally biased region" description="Basic and acidic residues" evidence="13">
    <location>
        <begin position="409"/>
        <end position="420"/>
    </location>
</feature>
<dbReference type="Pfam" id="PF01477">
    <property type="entry name" value="PLAT"/>
    <property type="match status" value="1"/>
</dbReference>
<dbReference type="PROSITE" id="PS51393">
    <property type="entry name" value="LIPOXYGENASE_3"/>
    <property type="match status" value="1"/>
</dbReference>
<feature type="compositionally biased region" description="Pro residues" evidence="13">
    <location>
        <begin position="165"/>
        <end position="183"/>
    </location>
</feature>
<dbReference type="Pfam" id="PF00305">
    <property type="entry name" value="Lipoxygenase"/>
    <property type="match status" value="1"/>
</dbReference>
<evidence type="ECO:0000256" key="6">
    <source>
        <dbReference type="ARBA" id="ARBA00022964"/>
    </source>
</evidence>
<evidence type="ECO:0000256" key="4">
    <source>
        <dbReference type="ARBA" id="ARBA00022490"/>
    </source>
</evidence>
<evidence type="ECO:0000256" key="8">
    <source>
        <dbReference type="ARBA" id="ARBA00023098"/>
    </source>
</evidence>
<proteinExistence type="inferred from homology"/>
<dbReference type="InterPro" id="IPR036226">
    <property type="entry name" value="LipOase_C_sf"/>
</dbReference>
<evidence type="ECO:0000313" key="15">
    <source>
        <dbReference type="Proteomes" id="UP000694553"/>
    </source>
</evidence>
<evidence type="ECO:0000256" key="2">
    <source>
        <dbReference type="ARBA" id="ARBA00005189"/>
    </source>
</evidence>
<evidence type="ECO:0000256" key="10">
    <source>
        <dbReference type="PIRSR" id="PIRSR601885-2"/>
    </source>
</evidence>
<protein>
    <submittedName>
        <fullName evidence="14">Uncharacterized protein</fullName>
    </submittedName>
</protein>
<reference evidence="14" key="3">
    <citation type="submission" date="2025-09" db="UniProtKB">
        <authorList>
            <consortium name="Ensembl"/>
        </authorList>
    </citation>
    <scope>IDENTIFICATION</scope>
</reference>
<feature type="compositionally biased region" description="Pro residues" evidence="13">
    <location>
        <begin position="235"/>
        <end position="251"/>
    </location>
</feature>
<keyword evidence="4" id="KW-0963">Cytoplasm</keyword>
<feature type="binding site" evidence="9">
    <location>
        <position position="623"/>
    </location>
    <ligand>
        <name>Fe cation</name>
        <dbReference type="ChEBI" id="CHEBI:24875"/>
        <note>catalytic</note>
    </ligand>
</feature>
<keyword evidence="5 9" id="KW-0479">Metal-binding</keyword>
<dbReference type="InterPro" id="IPR013819">
    <property type="entry name" value="LipOase_C"/>
</dbReference>
<dbReference type="SUPFAM" id="SSF48484">
    <property type="entry name" value="Lipoxigenase"/>
    <property type="match status" value="1"/>
</dbReference>
<gene>
    <name evidence="14" type="primary">LOC116439076</name>
</gene>
<evidence type="ECO:0000256" key="12">
    <source>
        <dbReference type="PROSITE-ProRule" id="PRU00152"/>
    </source>
</evidence>
<dbReference type="InterPro" id="IPR020834">
    <property type="entry name" value="LipOase_CS"/>
</dbReference>
<feature type="binding site" evidence="10">
    <location>
        <position position="299"/>
    </location>
    <ligand>
        <name>Ca(2+)</name>
        <dbReference type="ChEBI" id="CHEBI:29108"/>
        <label>1</label>
    </ligand>
</feature>
<feature type="region of interest" description="Disordered" evidence="13">
    <location>
        <begin position="409"/>
        <end position="433"/>
    </location>
</feature>
<evidence type="ECO:0000256" key="3">
    <source>
        <dbReference type="ARBA" id="ARBA00009419"/>
    </source>
</evidence>
<evidence type="ECO:0000256" key="11">
    <source>
        <dbReference type="PIRSR" id="PIRSR601885-3"/>
    </source>
</evidence>
<keyword evidence="15" id="KW-1185">Reference proteome</keyword>
<feature type="region of interest" description="Disordered" evidence="13">
    <location>
        <begin position="1"/>
        <end position="291"/>
    </location>
</feature>
<feature type="binding site" evidence="9">
    <location>
        <position position="797"/>
    </location>
    <ligand>
        <name>Fe cation</name>
        <dbReference type="ChEBI" id="CHEBI:24875"/>
        <note>catalytic</note>
    </ligand>
</feature>
<name>A0A8U7NUV6_CORMO</name>
<keyword evidence="9" id="KW-0408">Iron</keyword>
<keyword evidence="6" id="KW-0223">Dioxygenase</keyword>
<accession>A0A8U7NUV6</accession>